<evidence type="ECO:0000256" key="11">
    <source>
        <dbReference type="ARBA" id="ARBA00049253"/>
    </source>
</evidence>
<comment type="catalytic activity">
    <reaction evidence="11">
        <text>(2R,3R)-tartrate = oxaloacetate + H2O</text>
        <dbReference type="Rhea" id="RHEA:15413"/>
        <dbReference type="ChEBI" id="CHEBI:15377"/>
        <dbReference type="ChEBI" id="CHEBI:16452"/>
        <dbReference type="ChEBI" id="CHEBI:30924"/>
        <dbReference type="EC" id="4.2.1.32"/>
    </reaction>
</comment>
<dbReference type="GO" id="GO:0016020">
    <property type="term" value="C:membrane"/>
    <property type="evidence" value="ECO:0007669"/>
    <property type="project" value="UniProtKB-SubCell"/>
</dbReference>
<dbReference type="EMBL" id="UGEX01000001">
    <property type="protein sequence ID" value="STL81182.1"/>
    <property type="molecule type" value="Genomic_DNA"/>
</dbReference>
<evidence type="ECO:0000256" key="8">
    <source>
        <dbReference type="ARBA" id="ARBA00023239"/>
    </source>
</evidence>
<dbReference type="InterPro" id="IPR004647">
    <property type="entry name" value="Fe-S_hydro-lyase_TtdB-typ_cat"/>
</dbReference>
<name>A0A377C054_ECOLX</name>
<evidence type="ECO:0000256" key="6">
    <source>
        <dbReference type="ARBA" id="ARBA00022989"/>
    </source>
</evidence>
<dbReference type="GO" id="GO:0022857">
    <property type="term" value="F:transmembrane transporter activity"/>
    <property type="evidence" value="ECO:0007669"/>
    <property type="project" value="InterPro"/>
</dbReference>
<organism evidence="14 15">
    <name type="scientific">Escherichia coli</name>
    <dbReference type="NCBI Taxonomy" id="562"/>
    <lineage>
        <taxon>Bacteria</taxon>
        <taxon>Pseudomonadati</taxon>
        <taxon>Pseudomonadota</taxon>
        <taxon>Gammaproteobacteria</taxon>
        <taxon>Enterobacterales</taxon>
        <taxon>Enterobacteriaceae</taxon>
        <taxon>Escherichia</taxon>
    </lineage>
</organism>
<feature type="transmembrane region" description="Helical" evidence="12">
    <location>
        <begin position="453"/>
        <end position="476"/>
    </location>
</feature>
<feature type="transmembrane region" description="Helical" evidence="12">
    <location>
        <begin position="589"/>
        <end position="609"/>
    </location>
</feature>
<feature type="transmembrane region" description="Helical" evidence="12">
    <location>
        <begin position="274"/>
        <end position="291"/>
    </location>
</feature>
<dbReference type="Pfam" id="PF05683">
    <property type="entry name" value="Fumerase_C"/>
    <property type="match status" value="1"/>
</dbReference>
<feature type="domain" description="Fe-S hydro-lyase tartrate dehydratase beta-type catalytic" evidence="13">
    <location>
        <begin position="6"/>
        <end position="175"/>
    </location>
</feature>
<dbReference type="NCBIfam" id="TIGR00785">
    <property type="entry name" value="dass"/>
    <property type="match status" value="1"/>
</dbReference>
<evidence type="ECO:0000256" key="1">
    <source>
        <dbReference type="ARBA" id="ARBA00004141"/>
    </source>
</evidence>
<feature type="transmembrane region" description="Helical" evidence="12">
    <location>
        <begin position="311"/>
        <end position="334"/>
    </location>
</feature>
<feature type="transmembrane region" description="Helical" evidence="12">
    <location>
        <begin position="680"/>
        <end position="704"/>
    </location>
</feature>
<evidence type="ECO:0000256" key="5">
    <source>
        <dbReference type="ARBA" id="ARBA00022692"/>
    </source>
</evidence>
<comment type="subunit">
    <text evidence="4">Heterotetramer of two alpha and two beta subunits.</text>
</comment>
<feature type="transmembrane region" description="Helical" evidence="12">
    <location>
        <begin position="530"/>
        <end position="546"/>
    </location>
</feature>
<feature type="transmembrane region" description="Helical" evidence="12">
    <location>
        <begin position="410"/>
        <end position="432"/>
    </location>
</feature>
<reference evidence="14 15" key="1">
    <citation type="submission" date="2018-06" db="EMBL/GenBank/DDBJ databases">
        <authorList>
            <consortium name="Pathogen Informatics"/>
            <person name="Doyle S."/>
        </authorList>
    </citation>
    <scope>NUCLEOTIDE SEQUENCE [LARGE SCALE GENOMIC DNA]</scope>
    <source>
        <strain evidence="14 15">NCTC10429</strain>
    </source>
</reference>
<dbReference type="SUPFAM" id="SSF117457">
    <property type="entry name" value="FumA C-terminal domain-like"/>
    <property type="match status" value="1"/>
</dbReference>
<dbReference type="InterPro" id="IPR036660">
    <property type="entry name" value="Fe-S_hydroAse_TtdB_cat_sf"/>
</dbReference>
<accession>A0A377C054</accession>
<dbReference type="Proteomes" id="UP000254088">
    <property type="component" value="Unassembled WGS sequence"/>
</dbReference>
<feature type="transmembrane region" description="Helical" evidence="12">
    <location>
        <begin position="251"/>
        <end position="267"/>
    </location>
</feature>
<evidence type="ECO:0000313" key="14">
    <source>
        <dbReference type="EMBL" id="STL81182.1"/>
    </source>
</evidence>
<evidence type="ECO:0000256" key="2">
    <source>
        <dbReference type="ARBA" id="ARBA00007349"/>
    </source>
</evidence>
<feature type="transmembrane region" description="Helical" evidence="12">
    <location>
        <begin position="355"/>
        <end position="372"/>
    </location>
</feature>
<dbReference type="AlphaFoldDB" id="A0A377C054"/>
<dbReference type="Gene3D" id="3.20.130.10">
    <property type="entry name" value="Fe-S hydro-lyase, tartrate dehydratase beta-type, catalytic domain"/>
    <property type="match status" value="1"/>
</dbReference>
<comment type="subcellular location">
    <subcellularLocation>
        <location evidence="1">Membrane</location>
        <topology evidence="1">Multi-pass membrane protein</topology>
    </subcellularLocation>
</comment>
<protein>
    <recommendedName>
        <fullName evidence="10">L(+)-tartrate dehydratase subunit beta</fullName>
        <ecNumber evidence="9">4.2.1.32</ecNumber>
    </recommendedName>
</protein>
<feature type="transmembrane region" description="Helical" evidence="12">
    <location>
        <begin position="558"/>
        <end position="582"/>
    </location>
</feature>
<evidence type="ECO:0000256" key="3">
    <source>
        <dbReference type="ARBA" id="ARBA00008876"/>
    </source>
</evidence>
<proteinExistence type="inferred from homology"/>
<dbReference type="NCBIfam" id="TIGR00723">
    <property type="entry name" value="ttdB_fumA_fumB"/>
    <property type="match status" value="1"/>
</dbReference>
<keyword evidence="5 12" id="KW-0812">Transmembrane</keyword>
<dbReference type="InterPro" id="IPR001898">
    <property type="entry name" value="SLC13A/DASS"/>
</dbReference>
<dbReference type="EC" id="4.2.1.32" evidence="9"/>
<evidence type="ECO:0000256" key="12">
    <source>
        <dbReference type="SAM" id="Phobius"/>
    </source>
</evidence>
<dbReference type="InterPro" id="IPR030676">
    <property type="entry name" value="CitT-rel"/>
</dbReference>
<evidence type="ECO:0000313" key="15">
    <source>
        <dbReference type="Proteomes" id="UP000254088"/>
    </source>
</evidence>
<evidence type="ECO:0000256" key="4">
    <source>
        <dbReference type="ARBA" id="ARBA00011103"/>
    </source>
</evidence>
<evidence type="ECO:0000259" key="13">
    <source>
        <dbReference type="Pfam" id="PF05683"/>
    </source>
</evidence>
<dbReference type="NCBIfam" id="NF006082">
    <property type="entry name" value="PRK08228.1"/>
    <property type="match status" value="1"/>
</dbReference>
<dbReference type="Pfam" id="PF00939">
    <property type="entry name" value="Na_sulph_symp"/>
    <property type="match status" value="1"/>
</dbReference>
<keyword evidence="8" id="KW-0456">Lyase</keyword>
<keyword evidence="6 12" id="KW-1133">Transmembrane helix</keyword>
<comment type="similarity">
    <text evidence="2">Belongs to the SLC13A/DASS transporter (TC 2.A.47) family. DIT1 subfamily.</text>
</comment>
<evidence type="ECO:0000256" key="7">
    <source>
        <dbReference type="ARBA" id="ARBA00023136"/>
    </source>
</evidence>
<gene>
    <name evidence="14" type="primary">ttdT</name>
    <name evidence="14" type="ORF">NCTC10429_01412</name>
</gene>
<comment type="similarity">
    <text evidence="3">Belongs to the class-I fumarase family.</text>
</comment>
<feature type="transmembrane region" description="Helical" evidence="12">
    <location>
        <begin position="640"/>
        <end position="660"/>
    </location>
</feature>
<keyword evidence="7 12" id="KW-0472">Membrane</keyword>
<evidence type="ECO:0000256" key="10">
    <source>
        <dbReference type="ARBA" id="ARBA00039250"/>
    </source>
</evidence>
<evidence type="ECO:0000256" key="9">
    <source>
        <dbReference type="ARBA" id="ARBA00039027"/>
    </source>
</evidence>
<feature type="transmembrane region" description="Helical" evidence="12">
    <location>
        <begin position="225"/>
        <end position="245"/>
    </location>
</feature>
<dbReference type="PANTHER" id="PTHR42826">
    <property type="entry name" value="DICARBOXYLATE TRANSPORTER 2.1, CHLOROPLASTIC"/>
    <property type="match status" value="1"/>
</dbReference>
<dbReference type="GO" id="GO:0008730">
    <property type="term" value="F:L(+)-tartrate dehydratase activity"/>
    <property type="evidence" value="ECO:0007669"/>
    <property type="project" value="UniProtKB-EC"/>
</dbReference>
<sequence length="705" mass="77548">MKKILTTPIKAEDLQDIRVGDVIYLTGTLVTCRDVCHRRLIELKRPIPYDLNGKAIFHAGPIVRKNGDKWEMVSVGPTTSMRMESFEREFIEQTGVKLVVGKGGMGPLTEEGCQKFKALHVIFPAGCAVLAATQVEEIEEVHWTELGMPESLWVCRVKEFGPLIVSIDTHGNNLIAENKKAVRRTPRSHRGRDLRARPLHQITLPERLTPLLFRRHNTMKPSTEWWRYLAPLAVIAIIALLPVPAGLENHTWLYFAVFTGVIVGLILEPVPGAVVAMVGISIIAILSPWLLFSPEQLAQPGFKFTAKSLSWAVSGFSNSVIWLIFAAFMFGTGYEKTGLGRRIALILVKKMGHRTLFLGYAVMFSELILAPVTPSNSARGAGIIYPIIRNLPPLYQSQPNDSSSRSIGSYIMWMGIVADCVTSAIFLTAMAPNLLLIGLMKSASHATLSWGDWFLGMLPLSILLVLLVPWLAYVLYPPVLKSGDQVPRWAETELQAMGPLCSREKRMLGLMVGALVLWIFGGDYIDAAMVGYSVVALMLLLRIISWDDIVSNKAAWNVFFWLASLITLATGLNNTGFISWFGKLLAGSLSGYSPTLVMVALIVVFYLLRYFFASATAYTSALAPMMIAAALAMPEIPLPVFCLMVGAAIGLGSILTPYATGPSPIYYGSGYLPTADYWRLGAIFGLIFLVLLVITGLLWMPVVLL</sequence>
<dbReference type="FunFam" id="3.20.130.10:FF:000002">
    <property type="entry name" value="L(+)-tartrate dehydratase subunit beta"/>
    <property type="match status" value="1"/>
</dbReference>